<dbReference type="AlphaFoldDB" id="A0A4R1HJK2"/>
<dbReference type="PANTHER" id="PTHR44154:SF1">
    <property type="entry name" value="QUINONE OXIDOREDUCTASE"/>
    <property type="match status" value="1"/>
</dbReference>
<sequence>MKAVLLTRFGGPDVLEYRDDVPDPVPGPGEVRIRVRAASLNNTDVWTREGAYGSADDPDASTGWKRGAFAFPRIQGADVAGEIDAVGDGVAPGRVGERVLVDPMIYDGGERELVDTDYLGSERDGGFAEFVTVPASNAHVVGGDLSFAELAALPTAATTAMRMLNRAAVKAGETVLVTGASGGVGSAAVQIAVARGATVVAVGSSAKHPALRELGASTVLGRDDAVPEVDVVADVVGGPSYGRLLAALAPLGRYVVAGGIAGPVVETDLRTVYLRQLTVIGSSFGTHEDFADVVALASSGALRAPVAGTYPLARLADAQERFASKDFVGKLVVEP</sequence>
<dbReference type="SMART" id="SM00829">
    <property type="entry name" value="PKS_ER"/>
    <property type="match status" value="1"/>
</dbReference>
<dbReference type="Pfam" id="PF08240">
    <property type="entry name" value="ADH_N"/>
    <property type="match status" value="1"/>
</dbReference>
<name>A0A4R1HJK2_PSEEN</name>
<evidence type="ECO:0000259" key="2">
    <source>
        <dbReference type="SMART" id="SM00829"/>
    </source>
</evidence>
<organism evidence="3 4">
    <name type="scientific">Pseudonocardia endophytica</name>
    <dbReference type="NCBI Taxonomy" id="401976"/>
    <lineage>
        <taxon>Bacteria</taxon>
        <taxon>Bacillati</taxon>
        <taxon>Actinomycetota</taxon>
        <taxon>Actinomycetes</taxon>
        <taxon>Pseudonocardiales</taxon>
        <taxon>Pseudonocardiaceae</taxon>
        <taxon>Pseudonocardia</taxon>
    </lineage>
</organism>
<dbReference type="Gene3D" id="3.40.50.720">
    <property type="entry name" value="NAD(P)-binding Rossmann-like Domain"/>
    <property type="match status" value="1"/>
</dbReference>
<keyword evidence="4" id="KW-1185">Reference proteome</keyword>
<dbReference type="InterPro" id="IPR036291">
    <property type="entry name" value="NAD(P)-bd_dom_sf"/>
</dbReference>
<reference evidence="3 4" key="1">
    <citation type="submission" date="2019-03" db="EMBL/GenBank/DDBJ databases">
        <title>Sequencing the genomes of 1000 actinobacteria strains.</title>
        <authorList>
            <person name="Klenk H.-P."/>
        </authorList>
    </citation>
    <scope>NUCLEOTIDE SEQUENCE [LARGE SCALE GENOMIC DNA]</scope>
    <source>
        <strain evidence="3 4">DSM 44969</strain>
    </source>
</reference>
<proteinExistence type="predicted"/>
<protein>
    <submittedName>
        <fullName evidence="3">NADPH:quinone reductase-like Zn-dependent oxidoreductase</fullName>
    </submittedName>
</protein>
<dbReference type="Gene3D" id="3.90.180.10">
    <property type="entry name" value="Medium-chain alcohol dehydrogenases, catalytic domain"/>
    <property type="match status" value="1"/>
</dbReference>
<evidence type="ECO:0000313" key="3">
    <source>
        <dbReference type="EMBL" id="TCK22544.1"/>
    </source>
</evidence>
<keyword evidence="1" id="KW-0521">NADP</keyword>
<accession>A0A4R1HJK2</accession>
<evidence type="ECO:0000313" key="4">
    <source>
        <dbReference type="Proteomes" id="UP000295560"/>
    </source>
</evidence>
<dbReference type="EMBL" id="SMFZ01000002">
    <property type="protein sequence ID" value="TCK22544.1"/>
    <property type="molecule type" value="Genomic_DNA"/>
</dbReference>
<feature type="domain" description="Enoyl reductase (ER)" evidence="2">
    <location>
        <begin position="10"/>
        <end position="333"/>
    </location>
</feature>
<dbReference type="InterPro" id="IPR011032">
    <property type="entry name" value="GroES-like_sf"/>
</dbReference>
<comment type="caution">
    <text evidence="3">The sequence shown here is derived from an EMBL/GenBank/DDBJ whole genome shotgun (WGS) entry which is preliminary data.</text>
</comment>
<dbReference type="InterPro" id="IPR020843">
    <property type="entry name" value="ER"/>
</dbReference>
<dbReference type="InterPro" id="IPR051603">
    <property type="entry name" value="Zinc-ADH_QOR/CCCR"/>
</dbReference>
<dbReference type="OrthoDB" id="3175656at2"/>
<dbReference type="GO" id="GO:0016491">
    <property type="term" value="F:oxidoreductase activity"/>
    <property type="evidence" value="ECO:0007669"/>
    <property type="project" value="InterPro"/>
</dbReference>
<dbReference type="Pfam" id="PF00107">
    <property type="entry name" value="ADH_zinc_N"/>
    <property type="match status" value="1"/>
</dbReference>
<dbReference type="InterPro" id="IPR013149">
    <property type="entry name" value="ADH-like_C"/>
</dbReference>
<dbReference type="PANTHER" id="PTHR44154">
    <property type="entry name" value="QUINONE OXIDOREDUCTASE"/>
    <property type="match status" value="1"/>
</dbReference>
<dbReference type="RefSeq" id="WP_132431485.1">
    <property type="nucleotide sequence ID" value="NZ_SMFZ01000002.1"/>
</dbReference>
<dbReference type="Proteomes" id="UP000295560">
    <property type="component" value="Unassembled WGS sequence"/>
</dbReference>
<evidence type="ECO:0000256" key="1">
    <source>
        <dbReference type="ARBA" id="ARBA00022857"/>
    </source>
</evidence>
<gene>
    <name evidence="3" type="ORF">EV378_6550</name>
</gene>
<dbReference type="SUPFAM" id="SSF51735">
    <property type="entry name" value="NAD(P)-binding Rossmann-fold domains"/>
    <property type="match status" value="1"/>
</dbReference>
<dbReference type="InterPro" id="IPR013154">
    <property type="entry name" value="ADH-like_N"/>
</dbReference>
<dbReference type="SUPFAM" id="SSF50129">
    <property type="entry name" value="GroES-like"/>
    <property type="match status" value="1"/>
</dbReference>